<dbReference type="Proteomes" id="UP000033615">
    <property type="component" value="Unassembled WGS sequence"/>
</dbReference>
<sequence>MNCFDCHALGQTATAVAICHRCGAALCGDHARTTPHVLHRFNGMGVATMPRSARRIVCSTCIAAEVRA</sequence>
<accession>A0A1V4D262</accession>
<evidence type="ECO:0000313" key="2">
    <source>
        <dbReference type="Proteomes" id="UP000033615"/>
    </source>
</evidence>
<evidence type="ECO:0000313" key="1">
    <source>
        <dbReference type="EMBL" id="OPF77311.1"/>
    </source>
</evidence>
<dbReference type="AlphaFoldDB" id="A0A1V4D262"/>
<gene>
    <name evidence="1" type="ORF">VT50_0221260</name>
</gene>
<dbReference type="InterPro" id="IPR017211">
    <property type="entry name" value="UCP037465_Znf"/>
</dbReference>
<dbReference type="EMBL" id="LAKD02000052">
    <property type="protein sequence ID" value="OPF77311.1"/>
    <property type="molecule type" value="Genomic_DNA"/>
</dbReference>
<protein>
    <recommendedName>
        <fullName evidence="3">DUF2180 family protein</fullName>
    </recommendedName>
</protein>
<name>A0A1V4D262_9ACTN</name>
<keyword evidence="2" id="KW-1185">Reference proteome</keyword>
<dbReference type="OrthoDB" id="4244404at2"/>
<organism evidence="1 2">
    <name type="scientific">Streptomyces antioxidans</name>
    <dbReference type="NCBI Taxonomy" id="1507734"/>
    <lineage>
        <taxon>Bacteria</taxon>
        <taxon>Bacillati</taxon>
        <taxon>Actinomycetota</taxon>
        <taxon>Actinomycetes</taxon>
        <taxon>Kitasatosporales</taxon>
        <taxon>Streptomycetaceae</taxon>
        <taxon>Streptomyces</taxon>
    </lineage>
</organism>
<dbReference type="Pfam" id="PF09947">
    <property type="entry name" value="DUF2180"/>
    <property type="match status" value="1"/>
</dbReference>
<dbReference type="RefSeq" id="WP_046085279.1">
    <property type="nucleotide sequence ID" value="NZ_LAKD02000052.1"/>
</dbReference>
<comment type="caution">
    <text evidence="1">The sequence shown here is derived from an EMBL/GenBank/DDBJ whole genome shotgun (WGS) entry which is preliminary data.</text>
</comment>
<reference evidence="1" key="1">
    <citation type="submission" date="2016-12" db="EMBL/GenBank/DDBJ databases">
        <title>Genome sequence of Streptomyces antioxidans MUSC 164.</title>
        <authorList>
            <person name="Lee L.-H."/>
            <person name="Ser H.-L."/>
        </authorList>
    </citation>
    <scope>NUCLEOTIDE SEQUENCE [LARGE SCALE GENOMIC DNA]</scope>
    <source>
        <strain evidence="1">MUSC 164</strain>
    </source>
</reference>
<proteinExistence type="predicted"/>
<evidence type="ECO:0008006" key="3">
    <source>
        <dbReference type="Google" id="ProtNLM"/>
    </source>
</evidence>